<protein>
    <recommendedName>
        <fullName evidence="1">non-specific serine/threonine protein kinase</fullName>
        <ecNumber evidence="1">2.7.11.1</ecNumber>
    </recommendedName>
</protein>
<evidence type="ECO:0000256" key="6">
    <source>
        <dbReference type="ARBA" id="ARBA00022840"/>
    </source>
</evidence>
<evidence type="ECO:0000313" key="10">
    <source>
        <dbReference type="EMBL" id="JAR99938.1"/>
    </source>
</evidence>
<dbReference type="EMBL" id="GEMB01003275">
    <property type="protein sequence ID" value="JAR99938.1"/>
    <property type="molecule type" value="Transcribed_RNA"/>
</dbReference>
<proteinExistence type="predicted"/>
<evidence type="ECO:0000256" key="8">
    <source>
        <dbReference type="ARBA" id="ARBA00048679"/>
    </source>
</evidence>
<dbReference type="Pfam" id="PF12202">
    <property type="entry name" value="OSR1_C"/>
    <property type="match status" value="1"/>
</dbReference>
<evidence type="ECO:0000256" key="5">
    <source>
        <dbReference type="ARBA" id="ARBA00022777"/>
    </source>
</evidence>
<dbReference type="EC" id="2.7.11.1" evidence="1"/>
<reference evidence="10" key="2">
    <citation type="journal article" date="2017" name="J. Med. Entomol.">
        <title>Transcriptome Analysis of the Triatoma infestans (Hemiptera: Reduviidae) Integument.</title>
        <authorList>
            <person name="Calderon-Fernandez G.M."/>
            <person name="Moriconi D.E."/>
            <person name="Dulbecco A.B."/>
            <person name="Juarez M.P."/>
        </authorList>
    </citation>
    <scope>NUCLEOTIDE SEQUENCE</scope>
    <source>
        <strain evidence="10">Int1</strain>
        <tissue evidence="10">Integument</tissue>
    </source>
</reference>
<dbReference type="GO" id="GO:0004674">
    <property type="term" value="F:protein serine/threonine kinase activity"/>
    <property type="evidence" value="ECO:0007669"/>
    <property type="project" value="UniProtKB-KW"/>
</dbReference>
<sequence>MLNEELNDIRFEFVIGKDKADGIACELVAAGLVDPKDVSTIASNLQRLVDSQSQTTKDTSITFPLNSAIAPNETPSDVALIGYAAITIVD</sequence>
<keyword evidence="4" id="KW-0547">Nucleotide-binding</keyword>
<comment type="catalytic activity">
    <reaction evidence="8">
        <text>L-seryl-[protein] + ATP = O-phospho-L-seryl-[protein] + ADP + H(+)</text>
        <dbReference type="Rhea" id="RHEA:17989"/>
        <dbReference type="Rhea" id="RHEA-COMP:9863"/>
        <dbReference type="Rhea" id="RHEA-COMP:11604"/>
        <dbReference type="ChEBI" id="CHEBI:15378"/>
        <dbReference type="ChEBI" id="CHEBI:29999"/>
        <dbReference type="ChEBI" id="CHEBI:30616"/>
        <dbReference type="ChEBI" id="CHEBI:83421"/>
        <dbReference type="ChEBI" id="CHEBI:456216"/>
        <dbReference type="EC" id="2.7.11.1"/>
    </reaction>
</comment>
<dbReference type="InterPro" id="IPR024678">
    <property type="entry name" value="Kinase_OSR1/WNK_CCT"/>
</dbReference>
<evidence type="ECO:0000259" key="9">
    <source>
        <dbReference type="Pfam" id="PF12202"/>
    </source>
</evidence>
<reference evidence="10" key="1">
    <citation type="submission" date="2016-04" db="EMBL/GenBank/DDBJ databases">
        <authorList>
            <person name="Calderon-Fernandez G.M.Sr."/>
        </authorList>
    </citation>
    <scope>NUCLEOTIDE SEQUENCE</scope>
    <source>
        <strain evidence="10">Int1</strain>
        <tissue evidence="10">Integument</tissue>
    </source>
</reference>
<comment type="catalytic activity">
    <reaction evidence="7">
        <text>L-threonyl-[protein] + ATP = O-phospho-L-threonyl-[protein] + ADP + H(+)</text>
        <dbReference type="Rhea" id="RHEA:46608"/>
        <dbReference type="Rhea" id="RHEA-COMP:11060"/>
        <dbReference type="Rhea" id="RHEA-COMP:11605"/>
        <dbReference type="ChEBI" id="CHEBI:15378"/>
        <dbReference type="ChEBI" id="CHEBI:30013"/>
        <dbReference type="ChEBI" id="CHEBI:30616"/>
        <dbReference type="ChEBI" id="CHEBI:61977"/>
        <dbReference type="ChEBI" id="CHEBI:456216"/>
        <dbReference type="EC" id="2.7.11.1"/>
    </reaction>
</comment>
<dbReference type="AlphaFoldDB" id="A0A161MP84"/>
<name>A0A161MP84_TRIIF</name>
<organism evidence="10">
    <name type="scientific">Triatoma infestans</name>
    <name type="common">Assassin bug</name>
    <dbReference type="NCBI Taxonomy" id="30076"/>
    <lineage>
        <taxon>Eukaryota</taxon>
        <taxon>Metazoa</taxon>
        <taxon>Ecdysozoa</taxon>
        <taxon>Arthropoda</taxon>
        <taxon>Hexapoda</taxon>
        <taxon>Insecta</taxon>
        <taxon>Pterygota</taxon>
        <taxon>Neoptera</taxon>
        <taxon>Paraneoptera</taxon>
        <taxon>Hemiptera</taxon>
        <taxon>Heteroptera</taxon>
        <taxon>Panheteroptera</taxon>
        <taxon>Cimicomorpha</taxon>
        <taxon>Reduviidae</taxon>
        <taxon>Triatominae</taxon>
        <taxon>Triatoma</taxon>
    </lineage>
</organism>
<dbReference type="GO" id="GO:0005524">
    <property type="term" value="F:ATP binding"/>
    <property type="evidence" value="ECO:0007669"/>
    <property type="project" value="UniProtKB-KW"/>
</dbReference>
<keyword evidence="3" id="KW-0808">Transferase</keyword>
<dbReference type="Gene3D" id="3.10.20.90">
    <property type="entry name" value="Phosphatidylinositol 3-kinase Catalytic Subunit, Chain A, domain 1"/>
    <property type="match status" value="1"/>
</dbReference>
<accession>A0A161MP84</accession>
<evidence type="ECO:0000256" key="2">
    <source>
        <dbReference type="ARBA" id="ARBA00022527"/>
    </source>
</evidence>
<keyword evidence="6" id="KW-0067">ATP-binding</keyword>
<evidence type="ECO:0000256" key="1">
    <source>
        <dbReference type="ARBA" id="ARBA00012513"/>
    </source>
</evidence>
<evidence type="ECO:0000256" key="7">
    <source>
        <dbReference type="ARBA" id="ARBA00047899"/>
    </source>
</evidence>
<evidence type="ECO:0000256" key="4">
    <source>
        <dbReference type="ARBA" id="ARBA00022741"/>
    </source>
</evidence>
<feature type="domain" description="Serine/threonine-protein kinase OSR1/WNK CCT" evidence="9">
    <location>
        <begin position="4"/>
        <end position="50"/>
    </location>
</feature>
<keyword evidence="5 10" id="KW-0418">Kinase</keyword>
<evidence type="ECO:0000256" key="3">
    <source>
        <dbReference type="ARBA" id="ARBA00022679"/>
    </source>
</evidence>
<keyword evidence="2" id="KW-0723">Serine/threonine-protein kinase</keyword>